<dbReference type="Proteomes" id="UP000001192">
    <property type="component" value="Chromosome 1"/>
</dbReference>
<evidence type="ECO:0000313" key="2">
    <source>
        <dbReference type="Proteomes" id="UP000001192"/>
    </source>
</evidence>
<accession>B2JJI9</accession>
<reference evidence="2" key="1">
    <citation type="journal article" date="2014" name="Stand. Genomic Sci.">
        <title>Complete genome sequence of Burkholderia phymatum STM815(T), a broad host range and efficient nitrogen-fixing symbiont of Mimosa species.</title>
        <authorList>
            <person name="Moulin L."/>
            <person name="Klonowska A."/>
            <person name="Caroline B."/>
            <person name="Booth K."/>
            <person name="Vriezen J.A."/>
            <person name="Melkonian R."/>
            <person name="James E.K."/>
            <person name="Young J.P."/>
            <person name="Bena G."/>
            <person name="Hauser L."/>
            <person name="Land M."/>
            <person name="Kyrpides N."/>
            <person name="Bruce D."/>
            <person name="Chain P."/>
            <person name="Copeland A."/>
            <person name="Pitluck S."/>
            <person name="Woyke T."/>
            <person name="Lizotte-Waniewski M."/>
            <person name="Bristow J."/>
            <person name="Riley M."/>
        </authorList>
    </citation>
    <scope>NUCLEOTIDE SEQUENCE [LARGE SCALE GENOMIC DNA]</scope>
    <source>
        <strain evidence="2">DSM 17167 / CIP 108236 / LMG 21445 / STM815</strain>
    </source>
</reference>
<dbReference type="RefSeq" id="WP_012400944.1">
    <property type="nucleotide sequence ID" value="NC_010622.1"/>
</dbReference>
<evidence type="ECO:0000313" key="1">
    <source>
        <dbReference type="EMBL" id="ACC70732.1"/>
    </source>
</evidence>
<dbReference type="Pfam" id="PF11746">
    <property type="entry name" value="DUF3303"/>
    <property type="match status" value="1"/>
</dbReference>
<evidence type="ECO:0008006" key="3">
    <source>
        <dbReference type="Google" id="ProtNLM"/>
    </source>
</evidence>
<dbReference type="KEGG" id="bph:Bphy_1550"/>
<sequence length="94" mass="10107">MKFIVQWNGQPTAQQSAVERFMKTGGALPPDGVKLLGRWHSIGELSGFAIVESDNTAPMAAWVLQWGDLFTFRVAPALSDEELGAALGAYQAGK</sequence>
<dbReference type="AlphaFoldDB" id="B2JJI9"/>
<dbReference type="HOGENOM" id="CLU_162734_1_0_4"/>
<dbReference type="eggNOG" id="ENOG5033BEQ">
    <property type="taxonomic scope" value="Bacteria"/>
</dbReference>
<organism evidence="1 2">
    <name type="scientific">Paraburkholderia phymatum (strain DSM 17167 / CIP 108236 / LMG 21445 / STM815)</name>
    <name type="common">Burkholderia phymatum</name>
    <dbReference type="NCBI Taxonomy" id="391038"/>
    <lineage>
        <taxon>Bacteria</taxon>
        <taxon>Pseudomonadati</taxon>
        <taxon>Pseudomonadota</taxon>
        <taxon>Betaproteobacteria</taxon>
        <taxon>Burkholderiales</taxon>
        <taxon>Burkholderiaceae</taxon>
        <taxon>Paraburkholderia</taxon>
    </lineage>
</organism>
<gene>
    <name evidence="1" type="ordered locus">Bphy_1550</name>
</gene>
<protein>
    <recommendedName>
        <fullName evidence="3">DUF3303 domain-containing protein</fullName>
    </recommendedName>
</protein>
<dbReference type="EMBL" id="CP001043">
    <property type="protein sequence ID" value="ACC70732.1"/>
    <property type="molecule type" value="Genomic_DNA"/>
</dbReference>
<proteinExistence type="predicted"/>
<dbReference type="InterPro" id="IPR021734">
    <property type="entry name" value="DUF3303"/>
</dbReference>
<dbReference type="OrthoDB" id="9801877at2"/>
<keyword evidence="2" id="KW-1185">Reference proteome</keyword>
<name>B2JJI9_PARP8</name>